<dbReference type="PANTHER" id="PTHR30071:SF1">
    <property type="entry name" value="CYTOCHROME B_B6 PROTEIN-RELATED"/>
    <property type="match status" value="1"/>
</dbReference>
<dbReference type="NCBIfam" id="TIGR03144">
    <property type="entry name" value="cytochr_II_ccsB"/>
    <property type="match status" value="1"/>
</dbReference>
<keyword evidence="4 7" id="KW-1133">Transmembrane helix</keyword>
<evidence type="ECO:0000313" key="10">
    <source>
        <dbReference type="Proteomes" id="UP001157109"/>
    </source>
</evidence>
<dbReference type="PANTHER" id="PTHR30071">
    <property type="entry name" value="HEME EXPORTER PROTEIN C"/>
    <property type="match status" value="1"/>
</dbReference>
<evidence type="ECO:0000256" key="4">
    <source>
        <dbReference type="ARBA" id="ARBA00022989"/>
    </source>
</evidence>
<feature type="transmembrane region" description="Helical" evidence="7">
    <location>
        <begin position="201"/>
        <end position="229"/>
    </location>
</feature>
<evidence type="ECO:0000256" key="2">
    <source>
        <dbReference type="ARBA" id="ARBA00022692"/>
    </source>
</evidence>
<sequence length="356" mass="38299">MNPETLASYSNLSVYAAMLVVMLAMLAFVVDLAQTRVRTLHDASVADATAADASEAPAPVLANASSGASVGARPSSARAASDATNPADPFYPAGPVDDGTAAPVRRQWAGMGLSLFSLGTLLMLAAVVLRGLSVMRAPWGNMYEFLLTGTMVIALVFTILAMTRDLRWMGSFVSAVVLLMLGMCLVVYTDASQLMPALKSYWLVIHVSVAFVSTALFTIGAIAAALFLFKDASESLGVVPTKGLKGKLYAATPSAKALDRFSYSLHIASFPLWTFTLIAGAIWAENAWGRYWGWDPKEVWTFVIWVVYAAYLHARATTGWKIRSATWIALAGYACILINFFVVNKFFVGKHSYSGM</sequence>
<name>A0ABQ6HHW1_9MICO</name>
<accession>A0ABQ6HHW1</accession>
<evidence type="ECO:0000259" key="8">
    <source>
        <dbReference type="Pfam" id="PF01578"/>
    </source>
</evidence>
<dbReference type="Pfam" id="PF01578">
    <property type="entry name" value="Cytochrom_C_asm"/>
    <property type="match status" value="1"/>
</dbReference>
<keyword evidence="3" id="KW-0201">Cytochrome c-type biogenesis</keyword>
<reference evidence="10" key="1">
    <citation type="journal article" date="2019" name="Int. J. Syst. Evol. Microbiol.">
        <title>The Global Catalogue of Microorganisms (GCM) 10K type strain sequencing project: providing services to taxonomists for standard genome sequencing and annotation.</title>
        <authorList>
            <consortium name="The Broad Institute Genomics Platform"/>
            <consortium name="The Broad Institute Genome Sequencing Center for Infectious Disease"/>
            <person name="Wu L."/>
            <person name="Ma J."/>
        </authorList>
    </citation>
    <scope>NUCLEOTIDE SEQUENCE [LARGE SCALE GENOMIC DNA]</scope>
    <source>
        <strain evidence="10">NBRC 105830</strain>
    </source>
</reference>
<dbReference type="RefSeq" id="WP_241443755.1">
    <property type="nucleotide sequence ID" value="NZ_BSUJ01000001.1"/>
</dbReference>
<feature type="domain" description="Cytochrome c assembly protein" evidence="8">
    <location>
        <begin position="139"/>
        <end position="344"/>
    </location>
</feature>
<gene>
    <name evidence="9" type="ORF">GCM10025862_02220</name>
</gene>
<feature type="transmembrane region" description="Helical" evidence="7">
    <location>
        <begin position="113"/>
        <end position="133"/>
    </location>
</feature>
<evidence type="ECO:0000256" key="5">
    <source>
        <dbReference type="ARBA" id="ARBA00023136"/>
    </source>
</evidence>
<feature type="transmembrane region" description="Helical" evidence="7">
    <location>
        <begin position="169"/>
        <end position="189"/>
    </location>
</feature>
<protein>
    <recommendedName>
        <fullName evidence="8">Cytochrome c assembly protein domain-containing protein</fullName>
    </recommendedName>
</protein>
<organism evidence="9 10">
    <name type="scientific">Arsenicicoccus piscis</name>
    <dbReference type="NCBI Taxonomy" id="673954"/>
    <lineage>
        <taxon>Bacteria</taxon>
        <taxon>Bacillati</taxon>
        <taxon>Actinomycetota</taxon>
        <taxon>Actinomycetes</taxon>
        <taxon>Micrococcales</taxon>
        <taxon>Intrasporangiaceae</taxon>
        <taxon>Arsenicicoccus</taxon>
    </lineage>
</organism>
<dbReference type="InterPro" id="IPR017562">
    <property type="entry name" value="Cyt_c_biogenesis_CcsA"/>
</dbReference>
<feature type="transmembrane region" description="Helical" evidence="7">
    <location>
        <begin position="145"/>
        <end position="162"/>
    </location>
</feature>
<feature type="transmembrane region" description="Helical" evidence="7">
    <location>
        <begin position="299"/>
        <end position="314"/>
    </location>
</feature>
<evidence type="ECO:0000256" key="3">
    <source>
        <dbReference type="ARBA" id="ARBA00022748"/>
    </source>
</evidence>
<evidence type="ECO:0000256" key="1">
    <source>
        <dbReference type="ARBA" id="ARBA00004141"/>
    </source>
</evidence>
<feature type="transmembrane region" description="Helical" evidence="7">
    <location>
        <begin position="12"/>
        <end position="33"/>
    </location>
</feature>
<evidence type="ECO:0000256" key="6">
    <source>
        <dbReference type="SAM" id="MobiDB-lite"/>
    </source>
</evidence>
<feature type="region of interest" description="Disordered" evidence="6">
    <location>
        <begin position="65"/>
        <end position="94"/>
    </location>
</feature>
<feature type="compositionally biased region" description="Low complexity" evidence="6">
    <location>
        <begin position="65"/>
        <end position="81"/>
    </location>
</feature>
<evidence type="ECO:0000256" key="7">
    <source>
        <dbReference type="SAM" id="Phobius"/>
    </source>
</evidence>
<keyword evidence="2 7" id="KW-0812">Transmembrane</keyword>
<keyword evidence="5 7" id="KW-0472">Membrane</keyword>
<proteinExistence type="predicted"/>
<evidence type="ECO:0000313" key="9">
    <source>
        <dbReference type="EMBL" id="GMA18201.1"/>
    </source>
</evidence>
<dbReference type="InterPro" id="IPR002541">
    <property type="entry name" value="Cyt_c_assembly"/>
</dbReference>
<comment type="subcellular location">
    <subcellularLocation>
        <location evidence="1">Membrane</location>
        <topology evidence="1">Multi-pass membrane protein</topology>
    </subcellularLocation>
</comment>
<keyword evidence="10" id="KW-1185">Reference proteome</keyword>
<feature type="transmembrane region" description="Helical" evidence="7">
    <location>
        <begin position="263"/>
        <end position="284"/>
    </location>
</feature>
<dbReference type="InterPro" id="IPR045062">
    <property type="entry name" value="Cyt_c_biogenesis_CcsA/CcmC"/>
</dbReference>
<feature type="transmembrane region" description="Helical" evidence="7">
    <location>
        <begin position="326"/>
        <end position="347"/>
    </location>
</feature>
<dbReference type="EMBL" id="BSUJ01000001">
    <property type="protein sequence ID" value="GMA18201.1"/>
    <property type="molecule type" value="Genomic_DNA"/>
</dbReference>
<comment type="caution">
    <text evidence="9">The sequence shown here is derived from an EMBL/GenBank/DDBJ whole genome shotgun (WGS) entry which is preliminary data.</text>
</comment>
<dbReference type="Proteomes" id="UP001157109">
    <property type="component" value="Unassembled WGS sequence"/>
</dbReference>